<dbReference type="InterPro" id="IPR032738">
    <property type="entry name" value="Tbc1d30_C"/>
</dbReference>
<evidence type="ECO:0000256" key="1">
    <source>
        <dbReference type="SAM" id="MobiDB-lite"/>
    </source>
</evidence>
<dbReference type="Proteomes" id="UP000812440">
    <property type="component" value="Chromosome 6"/>
</dbReference>
<dbReference type="PANTHER" id="PTHR36290">
    <property type="entry name" value="RIKEN CDNA D630039A03 GENE"/>
    <property type="match status" value="1"/>
</dbReference>
<name>A0A8T2JIR4_9PIPI</name>
<evidence type="ECO:0000259" key="2">
    <source>
        <dbReference type="Pfam" id="PF15733"/>
    </source>
</evidence>
<evidence type="ECO:0000313" key="4">
    <source>
        <dbReference type="Proteomes" id="UP000812440"/>
    </source>
</evidence>
<feature type="region of interest" description="Disordered" evidence="1">
    <location>
        <begin position="175"/>
        <end position="198"/>
    </location>
</feature>
<dbReference type="EMBL" id="JAACNH010000005">
    <property type="protein sequence ID" value="KAG8443558.1"/>
    <property type="molecule type" value="Genomic_DNA"/>
</dbReference>
<comment type="caution">
    <text evidence="3">The sequence shown here is derived from an EMBL/GenBank/DDBJ whole genome shotgun (WGS) entry which is preliminary data.</text>
</comment>
<feature type="domain" description="TBC1" evidence="2">
    <location>
        <begin position="49"/>
        <end position="157"/>
    </location>
</feature>
<organism evidence="3 4">
    <name type="scientific">Hymenochirus boettgeri</name>
    <name type="common">Congo dwarf clawed frog</name>
    <dbReference type="NCBI Taxonomy" id="247094"/>
    <lineage>
        <taxon>Eukaryota</taxon>
        <taxon>Metazoa</taxon>
        <taxon>Chordata</taxon>
        <taxon>Craniata</taxon>
        <taxon>Vertebrata</taxon>
        <taxon>Euteleostomi</taxon>
        <taxon>Amphibia</taxon>
        <taxon>Batrachia</taxon>
        <taxon>Anura</taxon>
        <taxon>Pipoidea</taxon>
        <taxon>Pipidae</taxon>
        <taxon>Pipinae</taxon>
        <taxon>Hymenochirus</taxon>
    </lineage>
</organism>
<accession>A0A8T2JIR4</accession>
<dbReference type="PANTHER" id="PTHR36290:SF1">
    <property type="entry name" value="RIKEN CDNA D630039A03 GENE"/>
    <property type="match status" value="1"/>
</dbReference>
<sequence>MAGCCGCWESFCLWERLVKAYKYMTELLSLTHSFKEPADGISQGSKMDIGRLEEQYHCMKQKQKQEMHIIVFKSENDLISGETIVNTVPVNEIVRKEKAFEDRMPIKDVMLEVPDKNYLKDSDGTWHAHLNIHRHVQLDCQIGIHYGTEKEKEINFENKRQPLSRMTSYEMLSTSEKGPNIHNAPTRSSSLESNPRGSAYRNCSLQQSISASWASLKPPSPTQKLVYYPFPQKKNPRMSEAARRLGLYVTH</sequence>
<reference evidence="3" key="1">
    <citation type="thesis" date="2020" institute="ProQuest LLC" country="789 East Eisenhower Parkway, Ann Arbor, MI, USA">
        <title>Comparative Genomics and Chromosome Evolution.</title>
        <authorList>
            <person name="Mudd A.B."/>
        </authorList>
    </citation>
    <scope>NUCLEOTIDE SEQUENCE</scope>
    <source>
        <strain evidence="3">Female2</strain>
        <tissue evidence="3">Blood</tissue>
    </source>
</reference>
<dbReference type="Pfam" id="PF15733">
    <property type="entry name" value="DUF4682"/>
    <property type="match status" value="1"/>
</dbReference>
<dbReference type="OrthoDB" id="9935880at2759"/>
<proteinExistence type="predicted"/>
<dbReference type="AlphaFoldDB" id="A0A8T2JIR4"/>
<keyword evidence="4" id="KW-1185">Reference proteome</keyword>
<protein>
    <recommendedName>
        <fullName evidence="2">TBC1 domain-containing protein</fullName>
    </recommendedName>
</protein>
<gene>
    <name evidence="3" type="ORF">GDO86_012098</name>
</gene>
<evidence type="ECO:0000313" key="3">
    <source>
        <dbReference type="EMBL" id="KAG8443558.1"/>
    </source>
</evidence>